<evidence type="ECO:0000313" key="8">
    <source>
        <dbReference type="EMBL" id="HGQ36653.1"/>
    </source>
</evidence>
<dbReference type="InterPro" id="IPR010994">
    <property type="entry name" value="RuvA_2-like"/>
</dbReference>
<sequence length="245" mass="28206">MIFILIVYVDERERNSKVPEHLTAKGVTVIFKMLDVGDYIVNNVVGIERKTASDYINSLIDGRLFEQLSKLKERFDKTLLIVEGDIYKALKGRNIHRNAILGSHVSLFLDLGVFILYSRNEEETAELIKRIGLHKIKTSLGLHIPRKSGASDIIDWQKFVLQCFPHIGPKIAQRILEYFGSIYAFCNATIHELSRIEGLSEQKAAEIYQIVHSFYKDYEKNKLLRSNENQKSILDYVSVNENCKQ</sequence>
<dbReference type="SUPFAM" id="SSF47781">
    <property type="entry name" value="RuvA domain 2-like"/>
    <property type="match status" value="1"/>
</dbReference>
<dbReference type="Pfam" id="PF02732">
    <property type="entry name" value="ERCC4"/>
    <property type="match status" value="1"/>
</dbReference>
<dbReference type="GO" id="GO:0003684">
    <property type="term" value="F:damaged DNA binding"/>
    <property type="evidence" value="ECO:0007669"/>
    <property type="project" value="TreeGrafter"/>
</dbReference>
<dbReference type="GO" id="GO:0000014">
    <property type="term" value="F:single-stranded DNA endodeoxyribonuclease activity"/>
    <property type="evidence" value="ECO:0007669"/>
    <property type="project" value="TreeGrafter"/>
</dbReference>
<dbReference type="GO" id="GO:1901255">
    <property type="term" value="P:nucleotide-excision repair involved in interstrand cross-link repair"/>
    <property type="evidence" value="ECO:0007669"/>
    <property type="project" value="TreeGrafter"/>
</dbReference>
<keyword evidence="2" id="KW-0255">Endonuclease</keyword>
<dbReference type="Gene3D" id="3.40.50.10130">
    <property type="match status" value="1"/>
</dbReference>
<dbReference type="GO" id="GO:0000724">
    <property type="term" value="P:double-strand break repair via homologous recombination"/>
    <property type="evidence" value="ECO:0007669"/>
    <property type="project" value="TreeGrafter"/>
</dbReference>
<keyword evidence="6" id="KW-0234">DNA repair</keyword>
<accession>A0A7C4JJZ8</accession>
<comment type="caution">
    <text evidence="9">The sequence shown here is derived from an EMBL/GenBank/DDBJ whole genome shotgun (WGS) entry which is preliminary data.</text>
</comment>
<gene>
    <name evidence="9" type="ORF">ENU08_06330</name>
    <name evidence="8" type="ORF">ENU41_08290</name>
</gene>
<dbReference type="AlphaFoldDB" id="A0A7C4JJZ8"/>
<evidence type="ECO:0000256" key="2">
    <source>
        <dbReference type="ARBA" id="ARBA00022759"/>
    </source>
</evidence>
<protein>
    <submittedName>
        <fullName evidence="9">Multidrug MFS transporter</fullName>
    </submittedName>
</protein>
<dbReference type="InterPro" id="IPR006166">
    <property type="entry name" value="ERCC4_domain"/>
</dbReference>
<keyword evidence="3" id="KW-0227">DNA damage</keyword>
<evidence type="ECO:0000256" key="5">
    <source>
        <dbReference type="ARBA" id="ARBA00023125"/>
    </source>
</evidence>
<evidence type="ECO:0000256" key="4">
    <source>
        <dbReference type="ARBA" id="ARBA00022801"/>
    </source>
</evidence>
<dbReference type="PANTHER" id="PTHR10150:SF0">
    <property type="entry name" value="DNA REPAIR ENDONUCLEASE XPF"/>
    <property type="match status" value="1"/>
</dbReference>
<keyword evidence="5" id="KW-0238">DNA-binding</keyword>
<evidence type="ECO:0000259" key="7">
    <source>
        <dbReference type="SMART" id="SM00891"/>
    </source>
</evidence>
<dbReference type="Pfam" id="PF14520">
    <property type="entry name" value="HHH_5"/>
    <property type="match status" value="1"/>
</dbReference>
<dbReference type="EMBL" id="DTBD01000056">
    <property type="protein sequence ID" value="HGQ64844.1"/>
    <property type="molecule type" value="Genomic_DNA"/>
</dbReference>
<keyword evidence="4" id="KW-0378">Hydrolase</keyword>
<reference evidence="9" key="1">
    <citation type="journal article" date="2020" name="mSystems">
        <title>Genome- and Community-Level Interaction Insights into Carbon Utilization and Element Cycling Functions of Hydrothermarchaeota in Hydrothermal Sediment.</title>
        <authorList>
            <person name="Zhou Z."/>
            <person name="Liu Y."/>
            <person name="Xu W."/>
            <person name="Pan J."/>
            <person name="Luo Z.H."/>
            <person name="Li M."/>
        </authorList>
    </citation>
    <scope>NUCLEOTIDE SEQUENCE [LARGE SCALE GENOMIC DNA]</scope>
    <source>
        <strain evidence="9">SpSt-637</strain>
        <strain evidence="8">SpSt-667</strain>
    </source>
</reference>
<dbReference type="Gene3D" id="1.10.150.20">
    <property type="entry name" value="5' to 3' exonuclease, C-terminal subdomain"/>
    <property type="match status" value="1"/>
</dbReference>
<dbReference type="SMART" id="SM00891">
    <property type="entry name" value="ERCC4"/>
    <property type="match status" value="1"/>
</dbReference>
<evidence type="ECO:0000313" key="9">
    <source>
        <dbReference type="EMBL" id="HGQ64844.1"/>
    </source>
</evidence>
<evidence type="ECO:0000256" key="6">
    <source>
        <dbReference type="ARBA" id="ARBA00023204"/>
    </source>
</evidence>
<evidence type="ECO:0000256" key="1">
    <source>
        <dbReference type="ARBA" id="ARBA00022722"/>
    </source>
</evidence>
<name>A0A7C4JJZ8_9CREN</name>
<feature type="domain" description="ERCC4" evidence="7">
    <location>
        <begin position="6"/>
        <end position="86"/>
    </location>
</feature>
<dbReference type="InterPro" id="IPR011335">
    <property type="entry name" value="Restrct_endonuc-II-like"/>
</dbReference>
<keyword evidence="1" id="KW-0540">Nuclease</keyword>
<organism evidence="9">
    <name type="scientific">Ignisphaera aggregans</name>
    <dbReference type="NCBI Taxonomy" id="334771"/>
    <lineage>
        <taxon>Archaea</taxon>
        <taxon>Thermoproteota</taxon>
        <taxon>Thermoprotei</taxon>
        <taxon>Desulfurococcales</taxon>
        <taxon>Desulfurococcaceae</taxon>
        <taxon>Ignisphaera</taxon>
    </lineage>
</organism>
<proteinExistence type="predicted"/>
<dbReference type="EMBL" id="DTCK01000043">
    <property type="protein sequence ID" value="HGQ36653.1"/>
    <property type="molecule type" value="Genomic_DNA"/>
</dbReference>
<dbReference type="PANTHER" id="PTHR10150">
    <property type="entry name" value="DNA REPAIR ENDONUCLEASE XPF"/>
    <property type="match status" value="1"/>
</dbReference>
<evidence type="ECO:0000256" key="3">
    <source>
        <dbReference type="ARBA" id="ARBA00022763"/>
    </source>
</evidence>
<dbReference type="CDD" id="cd20075">
    <property type="entry name" value="XPF_nuclease_XPF_arch"/>
    <property type="match status" value="1"/>
</dbReference>
<dbReference type="SUPFAM" id="SSF52980">
    <property type="entry name" value="Restriction endonuclease-like"/>
    <property type="match status" value="1"/>
</dbReference>
<dbReference type="GO" id="GO:0003697">
    <property type="term" value="F:single-stranded DNA binding"/>
    <property type="evidence" value="ECO:0007669"/>
    <property type="project" value="TreeGrafter"/>
</dbReference>